<feature type="domain" description="ABC3 transporter permease C-terminal" evidence="8">
    <location>
        <begin position="32"/>
        <end position="148"/>
    </location>
</feature>
<organism evidence="9 10">
    <name type="scientific">Paenibacillus cisolokensis</name>
    <dbReference type="NCBI Taxonomy" id="1658519"/>
    <lineage>
        <taxon>Bacteria</taxon>
        <taxon>Bacillati</taxon>
        <taxon>Bacillota</taxon>
        <taxon>Bacilli</taxon>
        <taxon>Bacillales</taxon>
        <taxon>Paenibacillaceae</taxon>
        <taxon>Paenibacillus</taxon>
    </lineage>
</organism>
<gene>
    <name evidence="9" type="ORF">PACILC2_34550</name>
</gene>
<evidence type="ECO:0000313" key="9">
    <source>
        <dbReference type="EMBL" id="GIQ64887.1"/>
    </source>
</evidence>
<reference evidence="9 10" key="1">
    <citation type="submission" date="2021-04" db="EMBL/GenBank/DDBJ databases">
        <title>Draft genome sequence of Paenibacillus cisolokensis, LC2-13A.</title>
        <authorList>
            <person name="Uke A."/>
            <person name="Chhe C."/>
            <person name="Baramee S."/>
            <person name="Kosugi A."/>
        </authorList>
    </citation>
    <scope>NUCLEOTIDE SEQUENCE [LARGE SCALE GENOMIC DNA]</scope>
    <source>
        <strain evidence="9 10">LC2-13A</strain>
    </source>
</reference>
<keyword evidence="4 7" id="KW-1133">Transmembrane helix</keyword>
<sequence>MYAAFIYHPEVRNGQIASAENVSKMMIVCEYLIGVFSFFFILYANSALLKTRKKEFGLLALFGMTRWQLRRLIFYENAAMAAVSAGVGIGLGILFSKLFFMALSVLLGTKAAIRFHVPPEAVWLTASGFMLLFMAITALSLVRIGRTEIAGLLKEARMPKPEPVFPDGSLRSRRSVSVADTGSRSQPTSIPSGCSSFPSRDW</sequence>
<dbReference type="Pfam" id="PF02687">
    <property type="entry name" value="FtsX"/>
    <property type="match status" value="1"/>
</dbReference>
<evidence type="ECO:0000256" key="5">
    <source>
        <dbReference type="ARBA" id="ARBA00023136"/>
    </source>
</evidence>
<dbReference type="EMBL" id="BOVJ01000109">
    <property type="protein sequence ID" value="GIQ64887.1"/>
    <property type="molecule type" value="Genomic_DNA"/>
</dbReference>
<evidence type="ECO:0000256" key="4">
    <source>
        <dbReference type="ARBA" id="ARBA00022989"/>
    </source>
</evidence>
<protein>
    <recommendedName>
        <fullName evidence="8">ABC3 transporter permease C-terminal domain-containing protein</fullName>
    </recommendedName>
</protein>
<dbReference type="PANTHER" id="PTHR46795:SF1">
    <property type="entry name" value="ABC TRANSPORTER PERMEASE PROTEIN"/>
    <property type="match status" value="1"/>
</dbReference>
<evidence type="ECO:0000256" key="2">
    <source>
        <dbReference type="ARBA" id="ARBA00022475"/>
    </source>
</evidence>
<feature type="transmembrane region" description="Helical" evidence="7">
    <location>
        <begin position="72"/>
        <end position="101"/>
    </location>
</feature>
<dbReference type="Proteomes" id="UP000680304">
    <property type="component" value="Unassembled WGS sequence"/>
</dbReference>
<dbReference type="InterPro" id="IPR003838">
    <property type="entry name" value="ABC3_permease_C"/>
</dbReference>
<keyword evidence="5 7" id="KW-0472">Membrane</keyword>
<evidence type="ECO:0000256" key="6">
    <source>
        <dbReference type="SAM" id="MobiDB-lite"/>
    </source>
</evidence>
<feature type="transmembrane region" description="Helical" evidence="7">
    <location>
        <begin position="121"/>
        <end position="142"/>
    </location>
</feature>
<feature type="region of interest" description="Disordered" evidence="6">
    <location>
        <begin position="161"/>
        <end position="202"/>
    </location>
</feature>
<evidence type="ECO:0000313" key="10">
    <source>
        <dbReference type="Proteomes" id="UP000680304"/>
    </source>
</evidence>
<dbReference type="PANTHER" id="PTHR46795">
    <property type="entry name" value="ABC TRANSPORTER PERMEASE-RELATED-RELATED"/>
    <property type="match status" value="1"/>
</dbReference>
<evidence type="ECO:0000256" key="1">
    <source>
        <dbReference type="ARBA" id="ARBA00004651"/>
    </source>
</evidence>
<proteinExistence type="predicted"/>
<comment type="caution">
    <text evidence="9">The sequence shown here is derived from an EMBL/GenBank/DDBJ whole genome shotgun (WGS) entry which is preliminary data.</text>
</comment>
<name>A0ABQ4N9N8_9BACL</name>
<keyword evidence="2" id="KW-1003">Cell membrane</keyword>
<feature type="compositionally biased region" description="Polar residues" evidence="6">
    <location>
        <begin position="178"/>
        <end position="202"/>
    </location>
</feature>
<comment type="subcellular location">
    <subcellularLocation>
        <location evidence="1">Cell membrane</location>
        <topology evidence="1">Multi-pass membrane protein</topology>
    </subcellularLocation>
</comment>
<evidence type="ECO:0000256" key="3">
    <source>
        <dbReference type="ARBA" id="ARBA00022692"/>
    </source>
</evidence>
<dbReference type="InterPro" id="IPR052536">
    <property type="entry name" value="ABC-4_Integral_Memb_Prot"/>
</dbReference>
<evidence type="ECO:0000256" key="7">
    <source>
        <dbReference type="SAM" id="Phobius"/>
    </source>
</evidence>
<feature type="transmembrane region" description="Helical" evidence="7">
    <location>
        <begin position="31"/>
        <end position="51"/>
    </location>
</feature>
<evidence type="ECO:0000259" key="8">
    <source>
        <dbReference type="Pfam" id="PF02687"/>
    </source>
</evidence>
<accession>A0ABQ4N9N8</accession>
<keyword evidence="3 7" id="KW-0812">Transmembrane</keyword>
<keyword evidence="10" id="KW-1185">Reference proteome</keyword>